<organism evidence="1 2">
    <name type="scientific">Methylocella tundrae</name>
    <dbReference type="NCBI Taxonomy" id="227605"/>
    <lineage>
        <taxon>Bacteria</taxon>
        <taxon>Pseudomonadati</taxon>
        <taxon>Pseudomonadota</taxon>
        <taxon>Alphaproteobacteria</taxon>
        <taxon>Hyphomicrobiales</taxon>
        <taxon>Beijerinckiaceae</taxon>
        <taxon>Methylocella</taxon>
    </lineage>
</organism>
<dbReference type="RefSeq" id="WP_134490597.1">
    <property type="nucleotide sequence ID" value="NZ_CP139089.1"/>
</dbReference>
<dbReference type="AlphaFoldDB" id="A0A4U8Z3K2"/>
<evidence type="ECO:0000313" key="1">
    <source>
        <dbReference type="EMBL" id="VFU10027.1"/>
    </source>
</evidence>
<accession>A0A4U8Z3K2</accession>
<protein>
    <submittedName>
        <fullName evidence="1">Uncharacterized protein</fullName>
    </submittedName>
</protein>
<gene>
    <name evidence="1" type="ORF">MTUNDRAET4_3140</name>
</gene>
<dbReference type="KEGG" id="mtun:MTUNDRAET4_3140"/>
<sequence>MFWPHWKYEEYVEKHVGWADSVELFDPHSERLDETFHNVRVTFYSMPDWMDWYDLTLDDSAFKIFHHRYRAEMKDYKAKLRRQFAPITGVSVGKALLKELGSVHRVVKFRPNWNWGDPLNADTEPRSVAHPENADWIHSMAKGERFYFHHKRRVGAGGGANSIIRYTPEMWGPGGAAKSKAPGDDPDEIIFHELIHASRQMRGVQENKKVDRGYDDVEEYLAVVISNIYMSEKGKTVLLGDHGDATLRHPEKFLDNVQHVDLTPRQLLLNFKTAQPDFFRDLANIGRGVAAFNPVRQFDEELKAGRALADVMLDAGR</sequence>
<dbReference type="OrthoDB" id="8435832at2"/>
<proteinExistence type="predicted"/>
<reference evidence="1 2" key="1">
    <citation type="submission" date="2019-03" db="EMBL/GenBank/DDBJ databases">
        <authorList>
            <person name="Kox A.R. M."/>
        </authorList>
    </citation>
    <scope>NUCLEOTIDE SEQUENCE [LARGE SCALE GENOMIC DNA]</scope>
    <source>
        <strain evidence="1">MTUNDRAET4 annotated genome</strain>
    </source>
</reference>
<name>A0A4U8Z3K2_METTU</name>
<evidence type="ECO:0000313" key="2">
    <source>
        <dbReference type="Proteomes" id="UP000294360"/>
    </source>
</evidence>
<dbReference type="Proteomes" id="UP000294360">
    <property type="component" value="Chromosome"/>
</dbReference>
<dbReference type="EMBL" id="LR536450">
    <property type="protein sequence ID" value="VFU10027.1"/>
    <property type="molecule type" value="Genomic_DNA"/>
</dbReference>